<dbReference type="Proteomes" id="UP001165679">
    <property type="component" value="Unassembled WGS sequence"/>
</dbReference>
<dbReference type="InterPro" id="IPR022479">
    <property type="entry name" value="PqqD_bac"/>
</dbReference>
<evidence type="ECO:0000256" key="3">
    <source>
        <dbReference type="ARBA" id="ARBA00022905"/>
    </source>
</evidence>
<sequence>MPDPAAPSSRPRLAAGVRLTFDTRRGIWLLLCPERIIELDGPANEILSRCDGRRSVDEIVDDLVARFVAERAVIEEDVRSMLAELAAKRLVQM</sequence>
<organism evidence="4 5">
    <name type="scientific">Limobrevibacterium gyesilva</name>
    <dbReference type="NCBI Taxonomy" id="2991712"/>
    <lineage>
        <taxon>Bacteria</taxon>
        <taxon>Pseudomonadati</taxon>
        <taxon>Pseudomonadota</taxon>
        <taxon>Alphaproteobacteria</taxon>
        <taxon>Acetobacterales</taxon>
        <taxon>Acetobacteraceae</taxon>
        <taxon>Limobrevibacterium</taxon>
    </lineage>
</organism>
<keyword evidence="5" id="KW-1185">Reference proteome</keyword>
<dbReference type="InterPro" id="IPR041881">
    <property type="entry name" value="PqqD_sf"/>
</dbReference>
<comment type="subunit">
    <text evidence="2">Monomer. Interacts with PqqE.</text>
</comment>
<dbReference type="Gene3D" id="1.10.10.1150">
    <property type="entry name" value="Coenzyme PQQ synthesis protein D (PqqD)"/>
    <property type="match status" value="1"/>
</dbReference>
<evidence type="ECO:0000313" key="5">
    <source>
        <dbReference type="Proteomes" id="UP001165679"/>
    </source>
</evidence>
<dbReference type="GO" id="GO:0048038">
    <property type="term" value="F:quinone binding"/>
    <property type="evidence" value="ECO:0007669"/>
    <property type="project" value="InterPro"/>
</dbReference>
<reference evidence="4" key="2">
    <citation type="submission" date="2022-10" db="EMBL/GenBank/DDBJ databases">
        <authorList>
            <person name="Trinh H.N."/>
        </authorList>
    </citation>
    <scope>NUCLEOTIDE SEQUENCE</scope>
    <source>
        <strain evidence="4">RN2-1</strain>
    </source>
</reference>
<name>A0AA41YHA3_9PROT</name>
<dbReference type="NCBIfam" id="TIGR03859">
    <property type="entry name" value="PQQ_PqqD"/>
    <property type="match status" value="1"/>
</dbReference>
<comment type="pathway">
    <text evidence="1">Cofactor biosynthesis; pyrroloquinoline quinone biosynthesis.</text>
</comment>
<dbReference type="Pfam" id="PF05402">
    <property type="entry name" value="PqqD"/>
    <property type="match status" value="1"/>
</dbReference>
<dbReference type="GO" id="GO:0018189">
    <property type="term" value="P:pyrroloquinoline quinone biosynthetic process"/>
    <property type="evidence" value="ECO:0007669"/>
    <property type="project" value="UniProtKB-KW"/>
</dbReference>
<gene>
    <name evidence="4" type="primary">pqqD</name>
    <name evidence="4" type="ORF">OL599_01565</name>
</gene>
<protein>
    <submittedName>
        <fullName evidence="4">Pyrroloquinoline quinone biosynthesis peptide chaperone PqqD</fullName>
    </submittedName>
</protein>
<accession>A0AA41YHA3</accession>
<evidence type="ECO:0000313" key="4">
    <source>
        <dbReference type="EMBL" id="MCW3473256.1"/>
    </source>
</evidence>
<keyword evidence="3" id="KW-0884">PQQ biosynthesis</keyword>
<dbReference type="InterPro" id="IPR008792">
    <property type="entry name" value="PQQD"/>
</dbReference>
<dbReference type="EMBL" id="JAPDNT010000001">
    <property type="protein sequence ID" value="MCW3473256.1"/>
    <property type="molecule type" value="Genomic_DNA"/>
</dbReference>
<comment type="caution">
    <text evidence="4">The sequence shown here is derived from an EMBL/GenBank/DDBJ whole genome shotgun (WGS) entry which is preliminary data.</text>
</comment>
<evidence type="ECO:0000256" key="2">
    <source>
        <dbReference type="ARBA" id="ARBA00011741"/>
    </source>
</evidence>
<reference evidence="4" key="1">
    <citation type="submission" date="2022-09" db="EMBL/GenBank/DDBJ databases">
        <title>Rhodovastum sp. nov. RN2-1 isolated from soil in Seongnam, South Korea.</title>
        <authorList>
            <person name="Le N.T."/>
        </authorList>
    </citation>
    <scope>NUCLEOTIDE SEQUENCE</scope>
    <source>
        <strain evidence="4">RN2-1</strain>
    </source>
</reference>
<proteinExistence type="predicted"/>
<dbReference type="AlphaFoldDB" id="A0AA41YHA3"/>
<evidence type="ECO:0000256" key="1">
    <source>
        <dbReference type="ARBA" id="ARBA00004886"/>
    </source>
</evidence>